<dbReference type="RefSeq" id="WP_036187962.1">
    <property type="nucleotide sequence ID" value="NZ_JMQN01000036.1"/>
</dbReference>
<dbReference type="InterPro" id="IPR036388">
    <property type="entry name" value="WH-like_DNA-bd_sf"/>
</dbReference>
<sequence>MSNTRREKGSSILRVLEIIESVANASKPMTPTELANHLDIPKATGHRLVQTLEKEGFLQTNMRGFVVPGARLHQAALGIIYAGRYKAQRRAILEHLSDQVGETCGLAIPDGTEMLYFDRVQANWPLQINLPVGSHTPSWCTASGKLYLASLPLSQRRLMLENLPIEQLSRNTITDPEELLDELANIEQLGVAVDNEEFIDGMVAFAVPVRDARNRLIACLFTHAPVIRCSLEDLLRFEPQLREAARQLEQIIQVPAQS</sequence>
<evidence type="ECO:0000259" key="6">
    <source>
        <dbReference type="PROSITE" id="PS51077"/>
    </source>
</evidence>
<dbReference type="PROSITE" id="PS51078">
    <property type="entry name" value="ICLR_ED"/>
    <property type="match status" value="1"/>
</dbReference>
<dbReference type="InterPro" id="IPR005471">
    <property type="entry name" value="Tscrpt_reg_IclR_N"/>
</dbReference>
<dbReference type="SUPFAM" id="SSF55781">
    <property type="entry name" value="GAF domain-like"/>
    <property type="match status" value="1"/>
</dbReference>
<feature type="domain" description="HTH iclR-type" evidence="6">
    <location>
        <begin position="9"/>
        <end position="70"/>
    </location>
</feature>
<keyword evidence="3" id="KW-0804">Transcription</keyword>
<dbReference type="SUPFAM" id="SSF46785">
    <property type="entry name" value="Winged helix' DNA-binding domain"/>
    <property type="match status" value="1"/>
</dbReference>
<dbReference type="PANTHER" id="PTHR30136:SF24">
    <property type="entry name" value="HTH-TYPE TRANSCRIPTIONAL REPRESSOR ALLR"/>
    <property type="match status" value="1"/>
</dbReference>
<dbReference type="PANTHER" id="PTHR30136">
    <property type="entry name" value="HELIX-TURN-HELIX TRANSCRIPTIONAL REGULATOR, ICLR FAMILY"/>
    <property type="match status" value="1"/>
</dbReference>
<dbReference type="eggNOG" id="COG1414">
    <property type="taxonomic scope" value="Bacteria"/>
</dbReference>
<dbReference type="Gene3D" id="3.30.450.40">
    <property type="match status" value="1"/>
</dbReference>
<evidence type="ECO:0000313" key="9">
    <source>
        <dbReference type="Proteomes" id="UP000028252"/>
    </source>
</evidence>
<name>A0A081FY67_9GAMM</name>
<evidence type="ECO:0000259" key="7">
    <source>
        <dbReference type="PROSITE" id="PS51078"/>
    </source>
</evidence>
<evidence type="ECO:0000256" key="4">
    <source>
        <dbReference type="ARBA" id="ARBA00040379"/>
    </source>
</evidence>
<reference evidence="8 9" key="1">
    <citation type="submission" date="2014-04" db="EMBL/GenBank/DDBJ databases">
        <title>Marinobacterium kochiensis sp. nov., isolated from sediment sample collected from Kochi backwaters in Kerala, India.</title>
        <authorList>
            <person name="Singh A."/>
            <person name="Pinnaka A.K."/>
        </authorList>
    </citation>
    <scope>NUCLEOTIDE SEQUENCE [LARGE SCALE GENOMIC DNA]</scope>
    <source>
        <strain evidence="8 9">AK27</strain>
    </source>
</reference>
<dbReference type="OrthoDB" id="9807558at2"/>
<dbReference type="EMBL" id="JMQN01000036">
    <property type="protein sequence ID" value="KEA63472.1"/>
    <property type="molecule type" value="Genomic_DNA"/>
</dbReference>
<dbReference type="InterPro" id="IPR029016">
    <property type="entry name" value="GAF-like_dom_sf"/>
</dbReference>
<gene>
    <name evidence="8" type="ORF">ADIMK_2251</name>
</gene>
<dbReference type="Gene3D" id="1.10.10.10">
    <property type="entry name" value="Winged helix-like DNA-binding domain superfamily/Winged helix DNA-binding domain"/>
    <property type="match status" value="1"/>
</dbReference>
<feature type="domain" description="IclR-ED" evidence="7">
    <location>
        <begin position="71"/>
        <end position="254"/>
    </location>
</feature>
<dbReference type="GO" id="GO:0045892">
    <property type="term" value="P:negative regulation of DNA-templated transcription"/>
    <property type="evidence" value="ECO:0007669"/>
    <property type="project" value="TreeGrafter"/>
</dbReference>
<dbReference type="AlphaFoldDB" id="A0A081FY67"/>
<evidence type="ECO:0000256" key="3">
    <source>
        <dbReference type="ARBA" id="ARBA00023163"/>
    </source>
</evidence>
<evidence type="ECO:0000256" key="1">
    <source>
        <dbReference type="ARBA" id="ARBA00023015"/>
    </source>
</evidence>
<evidence type="ECO:0000313" key="8">
    <source>
        <dbReference type="EMBL" id="KEA63472.1"/>
    </source>
</evidence>
<dbReference type="InterPro" id="IPR036390">
    <property type="entry name" value="WH_DNA-bd_sf"/>
</dbReference>
<dbReference type="Pfam" id="PF09339">
    <property type="entry name" value="HTH_IclR"/>
    <property type="match status" value="1"/>
</dbReference>
<organism evidence="8 9">
    <name type="scientific">Marinobacterium lacunae</name>
    <dbReference type="NCBI Taxonomy" id="1232683"/>
    <lineage>
        <taxon>Bacteria</taxon>
        <taxon>Pseudomonadati</taxon>
        <taxon>Pseudomonadota</taxon>
        <taxon>Gammaproteobacteria</taxon>
        <taxon>Oceanospirillales</taxon>
        <taxon>Oceanospirillaceae</taxon>
        <taxon>Marinobacterium</taxon>
    </lineage>
</organism>
<accession>A0A081FY67</accession>
<dbReference type="Pfam" id="PF01614">
    <property type="entry name" value="IclR_C"/>
    <property type="match status" value="1"/>
</dbReference>
<dbReference type="GO" id="GO:0003677">
    <property type="term" value="F:DNA binding"/>
    <property type="evidence" value="ECO:0007669"/>
    <property type="project" value="UniProtKB-KW"/>
</dbReference>
<keyword evidence="1" id="KW-0805">Transcription regulation</keyword>
<dbReference type="SMART" id="SM00346">
    <property type="entry name" value="HTH_ICLR"/>
    <property type="match status" value="1"/>
</dbReference>
<keyword evidence="9" id="KW-1185">Reference proteome</keyword>
<proteinExistence type="predicted"/>
<protein>
    <recommendedName>
        <fullName evidence="4">HTH-type transcriptional repressor AllR</fullName>
    </recommendedName>
    <alternativeName>
        <fullName evidence="5">Negative regulator of allantoin and glyoxylate utilization operons</fullName>
    </alternativeName>
</protein>
<dbReference type="PROSITE" id="PS51077">
    <property type="entry name" value="HTH_ICLR"/>
    <property type="match status" value="1"/>
</dbReference>
<dbReference type="Proteomes" id="UP000028252">
    <property type="component" value="Unassembled WGS sequence"/>
</dbReference>
<dbReference type="PATRIC" id="fig|1232683.4.peg.2210"/>
<dbReference type="InterPro" id="IPR014757">
    <property type="entry name" value="Tscrpt_reg_IclR_C"/>
</dbReference>
<evidence type="ECO:0000256" key="2">
    <source>
        <dbReference type="ARBA" id="ARBA00023125"/>
    </source>
</evidence>
<dbReference type="InterPro" id="IPR050707">
    <property type="entry name" value="HTH_MetabolicPath_Reg"/>
</dbReference>
<dbReference type="STRING" id="1232683.ADIMK_2251"/>
<comment type="caution">
    <text evidence="8">The sequence shown here is derived from an EMBL/GenBank/DDBJ whole genome shotgun (WGS) entry which is preliminary data.</text>
</comment>
<keyword evidence="2" id="KW-0238">DNA-binding</keyword>
<dbReference type="GO" id="GO:0003700">
    <property type="term" value="F:DNA-binding transcription factor activity"/>
    <property type="evidence" value="ECO:0007669"/>
    <property type="project" value="TreeGrafter"/>
</dbReference>
<evidence type="ECO:0000256" key="5">
    <source>
        <dbReference type="ARBA" id="ARBA00042627"/>
    </source>
</evidence>